<protein>
    <recommendedName>
        <fullName evidence="6">RNA polymerase sigma factor</fullName>
    </recommendedName>
</protein>
<proteinExistence type="inferred from homology"/>
<evidence type="ECO:0000256" key="3">
    <source>
        <dbReference type="ARBA" id="ARBA00023082"/>
    </source>
</evidence>
<feature type="domain" description="RNA polymerase sigma-70 region 2" evidence="7">
    <location>
        <begin position="9"/>
        <end position="76"/>
    </location>
</feature>
<sequence length="173" mass="20080">MRELDFEQLYSMHSVKLQQIAYSITRDLHLAEDVVQESFLKAYKKLGTVQDTGKIAAWLCSVTRRTAIDFVRGEKRKRWVPADQTVMEQRISEQGAAESTEKKIEFLALRDEVRGAVFRMGLEYQSVLVLRFDYGLKEDEIASRLNLKSGTVRTRLYRARLHLKKTVLEKQPA</sequence>
<gene>
    <name evidence="9" type="ORF">DRW41_04670</name>
</gene>
<name>A0A3D8GWN7_9BACI</name>
<evidence type="ECO:0000259" key="8">
    <source>
        <dbReference type="Pfam" id="PF08281"/>
    </source>
</evidence>
<dbReference type="RefSeq" id="WP_115450769.1">
    <property type="nucleotide sequence ID" value="NZ_QNQT01000001.1"/>
</dbReference>
<dbReference type="InterPro" id="IPR007627">
    <property type="entry name" value="RNA_pol_sigma70_r2"/>
</dbReference>
<dbReference type="Proteomes" id="UP000257144">
    <property type="component" value="Unassembled WGS sequence"/>
</dbReference>
<evidence type="ECO:0000313" key="9">
    <source>
        <dbReference type="EMBL" id="RDU38855.1"/>
    </source>
</evidence>
<keyword evidence="2 6" id="KW-0805">Transcription regulation</keyword>
<dbReference type="InterPro" id="IPR039425">
    <property type="entry name" value="RNA_pol_sigma-70-like"/>
</dbReference>
<dbReference type="CDD" id="cd06171">
    <property type="entry name" value="Sigma70_r4"/>
    <property type="match status" value="1"/>
</dbReference>
<evidence type="ECO:0000256" key="6">
    <source>
        <dbReference type="RuleBase" id="RU000716"/>
    </source>
</evidence>
<dbReference type="InterPro" id="IPR036388">
    <property type="entry name" value="WH-like_DNA-bd_sf"/>
</dbReference>
<reference evidence="9 10" key="1">
    <citation type="submission" date="2018-07" db="EMBL/GenBank/DDBJ databases">
        <title>Bacillus sp. YLB-04 draft genome sequence.</title>
        <authorList>
            <person name="Yu L."/>
            <person name="Tang X."/>
        </authorList>
    </citation>
    <scope>NUCLEOTIDE SEQUENCE [LARGE SCALE GENOMIC DNA]</scope>
    <source>
        <strain evidence="9 10">YLB-04</strain>
    </source>
</reference>
<dbReference type="InterPro" id="IPR013249">
    <property type="entry name" value="RNA_pol_sigma70_r4_t2"/>
</dbReference>
<dbReference type="Pfam" id="PF08281">
    <property type="entry name" value="Sigma70_r4_2"/>
    <property type="match status" value="1"/>
</dbReference>
<keyword evidence="4 6" id="KW-0238">DNA-binding</keyword>
<organism evidence="9 10">
    <name type="scientific">Neobacillus piezotolerans</name>
    <dbReference type="NCBI Taxonomy" id="2259171"/>
    <lineage>
        <taxon>Bacteria</taxon>
        <taxon>Bacillati</taxon>
        <taxon>Bacillota</taxon>
        <taxon>Bacilli</taxon>
        <taxon>Bacillales</taxon>
        <taxon>Bacillaceae</taxon>
        <taxon>Neobacillus</taxon>
    </lineage>
</organism>
<dbReference type="Pfam" id="PF04542">
    <property type="entry name" value="Sigma70_r2"/>
    <property type="match status" value="1"/>
</dbReference>
<accession>A0A3D8GWN7</accession>
<keyword evidence="3 6" id="KW-0731">Sigma factor</keyword>
<comment type="similarity">
    <text evidence="1 6">Belongs to the sigma-70 factor family. ECF subfamily.</text>
</comment>
<dbReference type="GO" id="GO:0006352">
    <property type="term" value="P:DNA-templated transcription initiation"/>
    <property type="evidence" value="ECO:0007669"/>
    <property type="project" value="InterPro"/>
</dbReference>
<dbReference type="Gene3D" id="1.10.1740.10">
    <property type="match status" value="1"/>
</dbReference>
<evidence type="ECO:0000256" key="2">
    <source>
        <dbReference type="ARBA" id="ARBA00023015"/>
    </source>
</evidence>
<dbReference type="GO" id="GO:0016987">
    <property type="term" value="F:sigma factor activity"/>
    <property type="evidence" value="ECO:0007669"/>
    <property type="project" value="UniProtKB-KW"/>
</dbReference>
<dbReference type="PANTHER" id="PTHR43133:SF60">
    <property type="entry name" value="RNA POLYMERASE SIGMA FACTOR SIGV"/>
    <property type="match status" value="1"/>
</dbReference>
<dbReference type="PROSITE" id="PS01063">
    <property type="entry name" value="SIGMA70_ECF"/>
    <property type="match status" value="1"/>
</dbReference>
<keyword evidence="5 6" id="KW-0804">Transcription</keyword>
<evidence type="ECO:0000313" key="10">
    <source>
        <dbReference type="Proteomes" id="UP000257144"/>
    </source>
</evidence>
<dbReference type="EMBL" id="QNQT01000001">
    <property type="protein sequence ID" value="RDU38855.1"/>
    <property type="molecule type" value="Genomic_DNA"/>
</dbReference>
<comment type="caution">
    <text evidence="9">The sequence shown here is derived from an EMBL/GenBank/DDBJ whole genome shotgun (WGS) entry which is preliminary data.</text>
</comment>
<dbReference type="SUPFAM" id="SSF88659">
    <property type="entry name" value="Sigma3 and sigma4 domains of RNA polymerase sigma factors"/>
    <property type="match status" value="1"/>
</dbReference>
<dbReference type="InterPro" id="IPR014284">
    <property type="entry name" value="RNA_pol_sigma-70_dom"/>
</dbReference>
<dbReference type="AlphaFoldDB" id="A0A3D8GWN7"/>
<dbReference type="OrthoDB" id="188761at2"/>
<dbReference type="GO" id="GO:0006950">
    <property type="term" value="P:response to stress"/>
    <property type="evidence" value="ECO:0007669"/>
    <property type="project" value="UniProtKB-ARBA"/>
</dbReference>
<evidence type="ECO:0000256" key="4">
    <source>
        <dbReference type="ARBA" id="ARBA00023125"/>
    </source>
</evidence>
<dbReference type="GO" id="GO:0003677">
    <property type="term" value="F:DNA binding"/>
    <property type="evidence" value="ECO:0007669"/>
    <property type="project" value="UniProtKB-KW"/>
</dbReference>
<dbReference type="InterPro" id="IPR000838">
    <property type="entry name" value="RNA_pol_sigma70_ECF_CS"/>
</dbReference>
<evidence type="ECO:0000256" key="5">
    <source>
        <dbReference type="ARBA" id="ARBA00023163"/>
    </source>
</evidence>
<dbReference type="PANTHER" id="PTHR43133">
    <property type="entry name" value="RNA POLYMERASE ECF-TYPE SIGMA FACTO"/>
    <property type="match status" value="1"/>
</dbReference>
<dbReference type="SUPFAM" id="SSF88946">
    <property type="entry name" value="Sigma2 domain of RNA polymerase sigma factors"/>
    <property type="match status" value="1"/>
</dbReference>
<dbReference type="InterPro" id="IPR013324">
    <property type="entry name" value="RNA_pol_sigma_r3/r4-like"/>
</dbReference>
<dbReference type="InterPro" id="IPR013325">
    <property type="entry name" value="RNA_pol_sigma_r2"/>
</dbReference>
<dbReference type="NCBIfam" id="TIGR02937">
    <property type="entry name" value="sigma70-ECF"/>
    <property type="match status" value="1"/>
</dbReference>
<evidence type="ECO:0000256" key="1">
    <source>
        <dbReference type="ARBA" id="ARBA00010641"/>
    </source>
</evidence>
<dbReference type="Gene3D" id="1.10.10.10">
    <property type="entry name" value="Winged helix-like DNA-binding domain superfamily/Winged helix DNA-binding domain"/>
    <property type="match status" value="1"/>
</dbReference>
<evidence type="ECO:0000259" key="7">
    <source>
        <dbReference type="Pfam" id="PF04542"/>
    </source>
</evidence>
<feature type="domain" description="RNA polymerase sigma factor 70 region 4 type 2" evidence="8">
    <location>
        <begin position="123"/>
        <end position="163"/>
    </location>
</feature>
<keyword evidence="10" id="KW-1185">Reference proteome</keyword>